<dbReference type="InterPro" id="IPR038765">
    <property type="entry name" value="Papain-like_cys_pep_sf"/>
</dbReference>
<evidence type="ECO:0008006" key="4">
    <source>
        <dbReference type="Google" id="ProtNLM"/>
    </source>
</evidence>
<dbReference type="SUPFAM" id="SSF54001">
    <property type="entry name" value="Cysteine proteinases"/>
    <property type="match status" value="1"/>
</dbReference>
<organism evidence="2 3">
    <name type="scientific">Cyclostephanos tholiformis</name>
    <dbReference type="NCBI Taxonomy" id="382380"/>
    <lineage>
        <taxon>Eukaryota</taxon>
        <taxon>Sar</taxon>
        <taxon>Stramenopiles</taxon>
        <taxon>Ochrophyta</taxon>
        <taxon>Bacillariophyta</taxon>
        <taxon>Coscinodiscophyceae</taxon>
        <taxon>Thalassiosirophycidae</taxon>
        <taxon>Stephanodiscales</taxon>
        <taxon>Stephanodiscaceae</taxon>
        <taxon>Cyclostephanos</taxon>
    </lineage>
</organism>
<gene>
    <name evidence="2" type="ORF">ACHAXA_000639</name>
</gene>
<keyword evidence="3" id="KW-1185">Reference proteome</keyword>
<dbReference type="InterPro" id="IPR038156">
    <property type="entry name" value="PCS_N_sf"/>
</dbReference>
<evidence type="ECO:0000313" key="3">
    <source>
        <dbReference type="Proteomes" id="UP001530377"/>
    </source>
</evidence>
<protein>
    <recommendedName>
        <fullName evidence="4">Glutathione gamma-glutamylcysteinyltransferase</fullName>
    </recommendedName>
</protein>
<feature type="region of interest" description="Disordered" evidence="1">
    <location>
        <begin position="1"/>
        <end position="27"/>
    </location>
</feature>
<dbReference type="Gene3D" id="3.90.70.30">
    <property type="entry name" value="Phytochelatin synthase, N-terminal domain"/>
    <property type="match status" value="1"/>
</dbReference>
<comment type="caution">
    <text evidence="2">The sequence shown here is derived from an EMBL/GenBank/DDBJ whole genome shotgun (WGS) entry which is preliminary data.</text>
</comment>
<proteinExistence type="predicted"/>
<dbReference type="Proteomes" id="UP001530377">
    <property type="component" value="Unassembled WGS sequence"/>
</dbReference>
<evidence type="ECO:0000256" key="1">
    <source>
        <dbReference type="SAM" id="MobiDB-lite"/>
    </source>
</evidence>
<reference evidence="2 3" key="1">
    <citation type="submission" date="2024-10" db="EMBL/GenBank/DDBJ databases">
        <title>Updated reference genomes for cyclostephanoid diatoms.</title>
        <authorList>
            <person name="Roberts W.R."/>
            <person name="Alverson A.J."/>
        </authorList>
    </citation>
    <scope>NUCLEOTIDE SEQUENCE [LARGE SCALE GENOMIC DNA]</scope>
    <source>
        <strain evidence="2 3">AJA228-03</strain>
    </source>
</reference>
<sequence>MADGQRQGGKDDDELIGGRQLAVDPPPNNPPSIGRLFLFHVVLPLLAPAFVTYKLLTDESFRINFPPVVGHLYDLVHRATIAPISKMRSYQDPRLLRLLWRTSSGRAYYRAVANGDDQRGGGWGGNTTTTTATSATAAAAAAATPTRHEPLVEYQVREGCCGSATHRCVLRSLGLSHADLPPQSHGESKPETWSEDIARIARDSSNGRLILSTRIVRPGEYENGVGYDEFVSTLREGLTNGNVRVACNFLRSALMGFEGRWGRYVPSHLIVSLFGGHFSPILGIIDREDVVREDGGVGEVDLMGGGGMRDDERYEDYPYVAIFDTNQKYNGVYFAPARRLYDAIRTIDVGSNKLRAIILVERVET</sequence>
<accession>A0ABD3SRJ0</accession>
<evidence type="ECO:0000313" key="2">
    <source>
        <dbReference type="EMBL" id="KAL3826813.1"/>
    </source>
</evidence>
<dbReference type="EMBL" id="JALLPB020000014">
    <property type="protein sequence ID" value="KAL3826813.1"/>
    <property type="molecule type" value="Genomic_DNA"/>
</dbReference>
<dbReference type="AlphaFoldDB" id="A0ABD3SRJ0"/>
<name>A0ABD3SRJ0_9STRA</name>